<organism evidence="2 3">
    <name type="scientific">Senna tora</name>
    <dbReference type="NCBI Taxonomy" id="362788"/>
    <lineage>
        <taxon>Eukaryota</taxon>
        <taxon>Viridiplantae</taxon>
        <taxon>Streptophyta</taxon>
        <taxon>Embryophyta</taxon>
        <taxon>Tracheophyta</taxon>
        <taxon>Spermatophyta</taxon>
        <taxon>Magnoliopsida</taxon>
        <taxon>eudicotyledons</taxon>
        <taxon>Gunneridae</taxon>
        <taxon>Pentapetalae</taxon>
        <taxon>rosids</taxon>
        <taxon>fabids</taxon>
        <taxon>Fabales</taxon>
        <taxon>Fabaceae</taxon>
        <taxon>Caesalpinioideae</taxon>
        <taxon>Cassia clade</taxon>
        <taxon>Senna</taxon>
    </lineage>
</organism>
<name>A0A834SL72_9FABA</name>
<dbReference type="EMBL" id="JAAIUW010000013">
    <property type="protein sequence ID" value="KAF7804330.1"/>
    <property type="molecule type" value="Genomic_DNA"/>
</dbReference>
<dbReference type="AlphaFoldDB" id="A0A834SL72"/>
<reference evidence="2" key="1">
    <citation type="submission" date="2020-09" db="EMBL/GenBank/DDBJ databases">
        <title>Genome-Enabled Discovery of Anthraquinone Biosynthesis in Senna tora.</title>
        <authorList>
            <person name="Kang S.-H."/>
            <person name="Pandey R.P."/>
            <person name="Lee C.-M."/>
            <person name="Sim J.-S."/>
            <person name="Jeong J.-T."/>
            <person name="Choi B.-S."/>
            <person name="Jung M."/>
            <person name="Ginzburg D."/>
            <person name="Zhao K."/>
            <person name="Won S.Y."/>
            <person name="Oh T.-J."/>
            <person name="Yu Y."/>
            <person name="Kim N.-H."/>
            <person name="Lee O.R."/>
            <person name="Lee T.-H."/>
            <person name="Bashyal P."/>
            <person name="Kim T.-S."/>
            <person name="Lee W.-H."/>
            <person name="Kawkins C."/>
            <person name="Kim C.-K."/>
            <person name="Kim J.S."/>
            <person name="Ahn B.O."/>
            <person name="Rhee S.Y."/>
            <person name="Sohng J.K."/>
        </authorList>
    </citation>
    <scope>NUCLEOTIDE SEQUENCE</scope>
    <source>
        <tissue evidence="2">Leaf</tissue>
    </source>
</reference>
<evidence type="ECO:0000313" key="3">
    <source>
        <dbReference type="Proteomes" id="UP000634136"/>
    </source>
</evidence>
<feature type="compositionally biased region" description="Basic and acidic residues" evidence="1">
    <location>
        <begin position="16"/>
        <end position="29"/>
    </location>
</feature>
<evidence type="ECO:0000256" key="1">
    <source>
        <dbReference type="SAM" id="MobiDB-lite"/>
    </source>
</evidence>
<accession>A0A834SL72</accession>
<dbReference type="Proteomes" id="UP000634136">
    <property type="component" value="Unassembled WGS sequence"/>
</dbReference>
<protein>
    <submittedName>
        <fullName evidence="2">Uncharacterized protein</fullName>
    </submittedName>
</protein>
<keyword evidence="3" id="KW-1185">Reference proteome</keyword>
<sequence length="45" mass="5228">MAVKSDEDMPFGSTLDLEHPKMRREEQEGKGGQCKTHTWEHPQMN</sequence>
<gene>
    <name evidence="2" type="ORF">G2W53_043441</name>
</gene>
<evidence type="ECO:0000313" key="2">
    <source>
        <dbReference type="EMBL" id="KAF7804330.1"/>
    </source>
</evidence>
<comment type="caution">
    <text evidence="2">The sequence shown here is derived from an EMBL/GenBank/DDBJ whole genome shotgun (WGS) entry which is preliminary data.</text>
</comment>
<feature type="region of interest" description="Disordered" evidence="1">
    <location>
        <begin position="1"/>
        <end position="45"/>
    </location>
</feature>
<proteinExistence type="predicted"/>